<dbReference type="Proteomes" id="UP000735302">
    <property type="component" value="Unassembled WGS sequence"/>
</dbReference>
<keyword evidence="2" id="KW-1185">Reference proteome</keyword>
<evidence type="ECO:0000313" key="2">
    <source>
        <dbReference type="Proteomes" id="UP000735302"/>
    </source>
</evidence>
<name>A0AAV3ZS76_9GAST</name>
<comment type="caution">
    <text evidence="1">The sequence shown here is derived from an EMBL/GenBank/DDBJ whole genome shotgun (WGS) entry which is preliminary data.</text>
</comment>
<accession>A0AAV3ZS76</accession>
<gene>
    <name evidence="1" type="ORF">PoB_002469400</name>
</gene>
<organism evidence="1 2">
    <name type="scientific">Plakobranchus ocellatus</name>
    <dbReference type="NCBI Taxonomy" id="259542"/>
    <lineage>
        <taxon>Eukaryota</taxon>
        <taxon>Metazoa</taxon>
        <taxon>Spiralia</taxon>
        <taxon>Lophotrochozoa</taxon>
        <taxon>Mollusca</taxon>
        <taxon>Gastropoda</taxon>
        <taxon>Heterobranchia</taxon>
        <taxon>Euthyneura</taxon>
        <taxon>Panpulmonata</taxon>
        <taxon>Sacoglossa</taxon>
        <taxon>Placobranchoidea</taxon>
        <taxon>Plakobranchidae</taxon>
        <taxon>Plakobranchus</taxon>
    </lineage>
</organism>
<dbReference type="AlphaFoldDB" id="A0AAV3ZS76"/>
<dbReference type="EMBL" id="BLXT01002832">
    <property type="protein sequence ID" value="GFN98188.1"/>
    <property type="molecule type" value="Genomic_DNA"/>
</dbReference>
<proteinExistence type="predicted"/>
<evidence type="ECO:0000313" key="1">
    <source>
        <dbReference type="EMBL" id="GFN98188.1"/>
    </source>
</evidence>
<sequence length="114" mass="13182">MSGYANLRPSEIKRCCRVTVSVGLCRMASARICKTLRQQQNKFYQVRDTPNLDINVLSTGGHREEFEVDRQHKRGVCHHEIGWIDNLTQLVTGRSLRLKKKEKINQVSATMRLE</sequence>
<reference evidence="1 2" key="1">
    <citation type="journal article" date="2021" name="Elife">
        <title>Chloroplast acquisition without the gene transfer in kleptoplastic sea slugs, Plakobranchus ocellatus.</title>
        <authorList>
            <person name="Maeda T."/>
            <person name="Takahashi S."/>
            <person name="Yoshida T."/>
            <person name="Shimamura S."/>
            <person name="Takaki Y."/>
            <person name="Nagai Y."/>
            <person name="Toyoda A."/>
            <person name="Suzuki Y."/>
            <person name="Arimoto A."/>
            <person name="Ishii H."/>
            <person name="Satoh N."/>
            <person name="Nishiyama T."/>
            <person name="Hasebe M."/>
            <person name="Maruyama T."/>
            <person name="Minagawa J."/>
            <person name="Obokata J."/>
            <person name="Shigenobu S."/>
        </authorList>
    </citation>
    <scope>NUCLEOTIDE SEQUENCE [LARGE SCALE GENOMIC DNA]</scope>
</reference>
<protein>
    <submittedName>
        <fullName evidence="1">Uncharacterized protein</fullName>
    </submittedName>
</protein>